<accession>A0ABX7IQ07</accession>
<reference evidence="1 2" key="1">
    <citation type="submission" date="2021-02" db="EMBL/GenBank/DDBJ databases">
        <title>The genome of Marinomonas foliarum JZW.</title>
        <authorList>
            <person name="Sun M."/>
        </authorList>
    </citation>
    <scope>NUCLEOTIDE SEQUENCE [LARGE SCALE GENOMIC DNA]</scope>
    <source>
        <strain evidence="1 2">JZW</strain>
    </source>
</reference>
<evidence type="ECO:0000313" key="2">
    <source>
        <dbReference type="Proteomes" id="UP000644167"/>
    </source>
</evidence>
<dbReference type="Proteomes" id="UP000644167">
    <property type="component" value="Chromosome"/>
</dbReference>
<gene>
    <name evidence="1" type="ORF">JSY38_02025</name>
</gene>
<name>A0ABX7IQ07_9GAMM</name>
<evidence type="ECO:0000313" key="1">
    <source>
        <dbReference type="EMBL" id="QRV24340.1"/>
    </source>
</evidence>
<protein>
    <submittedName>
        <fullName evidence="1">Uncharacterized protein</fullName>
    </submittedName>
</protein>
<sequence>MSIPQLSEAKPSALAKSCKGFSSLLTANNTVIDSVETVAKGMLKLGVNEVEGHCLVRHERIGVATYDGKGDVESAKSFACEVPQSM</sequence>
<dbReference type="EMBL" id="CP070273">
    <property type="protein sequence ID" value="QRV24340.1"/>
    <property type="molecule type" value="Genomic_DNA"/>
</dbReference>
<organism evidence="1 2">
    <name type="scientific">Marinomonas foliarum</name>
    <dbReference type="NCBI Taxonomy" id="491950"/>
    <lineage>
        <taxon>Bacteria</taxon>
        <taxon>Pseudomonadati</taxon>
        <taxon>Pseudomonadota</taxon>
        <taxon>Gammaproteobacteria</taxon>
        <taxon>Oceanospirillales</taxon>
        <taxon>Oceanospirillaceae</taxon>
        <taxon>Marinomonas</taxon>
    </lineage>
</organism>
<keyword evidence="2" id="KW-1185">Reference proteome</keyword>
<dbReference type="RefSeq" id="WP_205115006.1">
    <property type="nucleotide sequence ID" value="NZ_CP070273.1"/>
</dbReference>
<proteinExistence type="predicted"/>